<evidence type="ECO:0000313" key="4">
    <source>
        <dbReference type="EMBL" id="KAK2597747.1"/>
    </source>
</evidence>
<feature type="domain" description="GST C-terminal" evidence="3">
    <location>
        <begin position="95"/>
        <end position="233"/>
    </location>
</feature>
<feature type="domain" description="GST N-terminal" evidence="2">
    <location>
        <begin position="7"/>
        <end position="88"/>
    </location>
</feature>
<evidence type="ECO:0000259" key="3">
    <source>
        <dbReference type="PROSITE" id="PS50405"/>
    </source>
</evidence>
<comment type="caution">
    <text evidence="4">The sequence shown here is derived from an EMBL/GenBank/DDBJ whole genome shotgun (WGS) entry which is preliminary data.</text>
</comment>
<evidence type="ECO:0008006" key="6">
    <source>
        <dbReference type="Google" id="ProtNLM"/>
    </source>
</evidence>
<dbReference type="CDD" id="cd03048">
    <property type="entry name" value="GST_N_Ure2p_like"/>
    <property type="match status" value="1"/>
</dbReference>
<dbReference type="Proteomes" id="UP001265746">
    <property type="component" value="Unassembled WGS sequence"/>
</dbReference>
<dbReference type="Pfam" id="PF00043">
    <property type="entry name" value="GST_C"/>
    <property type="match status" value="1"/>
</dbReference>
<proteinExistence type="inferred from homology"/>
<dbReference type="InterPro" id="IPR004045">
    <property type="entry name" value="Glutathione_S-Trfase_N"/>
</dbReference>
<dbReference type="AlphaFoldDB" id="A0AAD9VXB3"/>
<dbReference type="PANTHER" id="PTHR44051">
    <property type="entry name" value="GLUTATHIONE S-TRANSFERASE-RELATED"/>
    <property type="match status" value="1"/>
</dbReference>
<dbReference type="SFLD" id="SFLDS00019">
    <property type="entry name" value="Glutathione_Transferase_(cytos"/>
    <property type="match status" value="1"/>
</dbReference>
<evidence type="ECO:0000259" key="2">
    <source>
        <dbReference type="PROSITE" id="PS50404"/>
    </source>
</evidence>
<dbReference type="Pfam" id="PF13409">
    <property type="entry name" value="GST_N_2"/>
    <property type="match status" value="1"/>
</dbReference>
<dbReference type="PANTHER" id="PTHR44051:SF23">
    <property type="entry name" value="GLUTATHIONE S-TRANSFERASE-LIKE PROTEIN TPCF"/>
    <property type="match status" value="1"/>
</dbReference>
<dbReference type="EMBL" id="JAUJFL010000009">
    <property type="protein sequence ID" value="KAK2597747.1"/>
    <property type="molecule type" value="Genomic_DNA"/>
</dbReference>
<comment type="similarity">
    <text evidence="1">Belongs to the GST superfamily.</text>
</comment>
<evidence type="ECO:0000313" key="5">
    <source>
        <dbReference type="Proteomes" id="UP001265746"/>
    </source>
</evidence>
<name>A0AAD9VXB3_PHOAM</name>
<dbReference type="SUPFAM" id="SSF52833">
    <property type="entry name" value="Thioredoxin-like"/>
    <property type="match status" value="1"/>
</dbReference>
<dbReference type="InterPro" id="IPR040079">
    <property type="entry name" value="Glutathione_S-Trfase"/>
</dbReference>
<dbReference type="SFLD" id="SFLDG00358">
    <property type="entry name" value="Main_(cytGST)"/>
    <property type="match status" value="1"/>
</dbReference>
<keyword evidence="5" id="KW-1185">Reference proteome</keyword>
<dbReference type="Gene3D" id="1.20.1050.130">
    <property type="match status" value="1"/>
</dbReference>
<reference evidence="4" key="1">
    <citation type="submission" date="2023-06" db="EMBL/GenBank/DDBJ databases">
        <authorList>
            <person name="Noh H."/>
        </authorList>
    </citation>
    <scope>NUCLEOTIDE SEQUENCE</scope>
    <source>
        <strain evidence="4">DUCC20226</strain>
    </source>
</reference>
<dbReference type="InterPro" id="IPR036249">
    <property type="entry name" value="Thioredoxin-like_sf"/>
</dbReference>
<dbReference type="InterPro" id="IPR036282">
    <property type="entry name" value="Glutathione-S-Trfase_C_sf"/>
</dbReference>
<sequence>MSTSTQLKPIKLHGKGGANPPKVAMVLKELGIPHETIDIPFSDIKGPEFLAINPNGRLPAIHDPNTDITLWESGAILLYLIDKYDPDHRISFARETPEWHHAQQWLFFQASGQGPYYGQAAWFKRFHHEKLPSAVERYVKEAHRVTAVVEGHLTKQRETFGEAAIGASGGPWLVGNKYSYVDLAWVPWQLILPMVLSAEDGLDLDKYPVVADWLARLNKREAVKYGMGSSEEL</sequence>
<dbReference type="InterPro" id="IPR004046">
    <property type="entry name" value="GST_C"/>
</dbReference>
<gene>
    <name evidence="4" type="ORF">N8I77_012511</name>
</gene>
<dbReference type="PROSITE" id="PS50404">
    <property type="entry name" value="GST_NTER"/>
    <property type="match status" value="1"/>
</dbReference>
<dbReference type="SUPFAM" id="SSF47616">
    <property type="entry name" value="GST C-terminal domain-like"/>
    <property type="match status" value="1"/>
</dbReference>
<dbReference type="InterPro" id="IPR010987">
    <property type="entry name" value="Glutathione-S-Trfase_C-like"/>
</dbReference>
<accession>A0AAD9VXB3</accession>
<evidence type="ECO:0000256" key="1">
    <source>
        <dbReference type="ARBA" id="ARBA00007409"/>
    </source>
</evidence>
<dbReference type="SFLD" id="SFLDG01151">
    <property type="entry name" value="Main.2:_Nu-like"/>
    <property type="match status" value="1"/>
</dbReference>
<dbReference type="PROSITE" id="PS50405">
    <property type="entry name" value="GST_CTER"/>
    <property type="match status" value="1"/>
</dbReference>
<organism evidence="4 5">
    <name type="scientific">Phomopsis amygdali</name>
    <name type="common">Fusicoccum amygdali</name>
    <dbReference type="NCBI Taxonomy" id="1214568"/>
    <lineage>
        <taxon>Eukaryota</taxon>
        <taxon>Fungi</taxon>
        <taxon>Dikarya</taxon>
        <taxon>Ascomycota</taxon>
        <taxon>Pezizomycotina</taxon>
        <taxon>Sordariomycetes</taxon>
        <taxon>Sordariomycetidae</taxon>
        <taxon>Diaporthales</taxon>
        <taxon>Diaporthaceae</taxon>
        <taxon>Diaporthe</taxon>
    </lineage>
</organism>
<protein>
    <recommendedName>
        <fullName evidence="6">Glutathione S-transferase</fullName>
    </recommendedName>
</protein>